<evidence type="ECO:0000313" key="9">
    <source>
        <dbReference type="EMBL" id="NBJ92661.1"/>
    </source>
</evidence>
<evidence type="ECO:0000313" key="10">
    <source>
        <dbReference type="Proteomes" id="UP001154420"/>
    </source>
</evidence>
<keyword evidence="2 7" id="KW-0813">Transport</keyword>
<dbReference type="RefSeq" id="WP_160559748.1">
    <property type="nucleotide sequence ID" value="NZ_QZDT01000010.1"/>
</dbReference>
<dbReference type="PROSITE" id="PS50928">
    <property type="entry name" value="ABC_TM1"/>
    <property type="match status" value="1"/>
</dbReference>
<keyword evidence="3" id="KW-1003">Cell membrane</keyword>
<dbReference type="Gene3D" id="1.10.3720.10">
    <property type="entry name" value="MetI-like"/>
    <property type="match status" value="1"/>
</dbReference>
<feature type="domain" description="ABC transmembrane type-1" evidence="8">
    <location>
        <begin position="72"/>
        <end position="280"/>
    </location>
</feature>
<feature type="transmembrane region" description="Helical" evidence="7">
    <location>
        <begin position="139"/>
        <end position="161"/>
    </location>
</feature>
<dbReference type="InterPro" id="IPR000515">
    <property type="entry name" value="MetI-like"/>
</dbReference>
<sequence>MVSKNKTGQIVLNIIFILLTIAALAPFLLLVSSSLSSEEALAQYGYSFWPKDLSFGAYTYLFKSSMKIVRGYGITVLVTLIGTLASVLMTIMFAYPLSRKELLFRYGFSFFVFFTMLFNGGLVPTYMMYTQTFHIKDTLWALVVPSLLMSGFYVIMMRSFFTANIPDALVEAARIDGAGEYMILWKIVLPLSKPMLATLSLMAGLGYWNDWMNSMYYVTDEKLYSIQAILNTIITNIQFLTSGQSSVASAADVAKLPSVSARMAIAVIGILPVLCIYPFFQKYFVKGIVIGGVKG</sequence>
<dbReference type="Pfam" id="PF00528">
    <property type="entry name" value="BPD_transp_1"/>
    <property type="match status" value="1"/>
</dbReference>
<dbReference type="SUPFAM" id="SSF161098">
    <property type="entry name" value="MetI-like"/>
    <property type="match status" value="1"/>
</dbReference>
<feature type="transmembrane region" description="Helical" evidence="7">
    <location>
        <begin position="12"/>
        <end position="32"/>
    </location>
</feature>
<evidence type="ECO:0000256" key="7">
    <source>
        <dbReference type="RuleBase" id="RU363032"/>
    </source>
</evidence>
<dbReference type="CDD" id="cd06261">
    <property type="entry name" value="TM_PBP2"/>
    <property type="match status" value="1"/>
</dbReference>
<keyword evidence="4 7" id="KW-0812">Transmembrane</keyword>
<evidence type="ECO:0000256" key="4">
    <source>
        <dbReference type="ARBA" id="ARBA00022692"/>
    </source>
</evidence>
<keyword evidence="5 7" id="KW-1133">Transmembrane helix</keyword>
<accession>A0A9X5BF50</accession>
<evidence type="ECO:0000256" key="3">
    <source>
        <dbReference type="ARBA" id="ARBA00022475"/>
    </source>
</evidence>
<comment type="similarity">
    <text evidence="7">Belongs to the binding-protein-dependent transport system permease family.</text>
</comment>
<reference evidence="9" key="1">
    <citation type="submission" date="2018-09" db="EMBL/GenBank/DDBJ databases">
        <title>Murine metabolic-syndrome-specific gut microbial biobank.</title>
        <authorList>
            <person name="Liu C."/>
        </authorList>
    </citation>
    <scope>NUCLEOTIDE SEQUENCE</scope>
    <source>
        <strain evidence="9">D42-62</strain>
    </source>
</reference>
<dbReference type="InterPro" id="IPR035906">
    <property type="entry name" value="MetI-like_sf"/>
</dbReference>
<dbReference type="EMBL" id="QZDT01000010">
    <property type="protein sequence ID" value="NBJ92661.1"/>
    <property type="molecule type" value="Genomic_DNA"/>
</dbReference>
<comment type="subcellular location">
    <subcellularLocation>
        <location evidence="1 7">Cell membrane</location>
        <topology evidence="1 7">Multi-pass membrane protein</topology>
    </subcellularLocation>
</comment>
<dbReference type="PANTHER" id="PTHR43744:SF9">
    <property type="entry name" value="POLYGALACTURONAN_RHAMNOGALACTURONAN TRANSPORT SYSTEM PERMEASE PROTEIN YTCP"/>
    <property type="match status" value="1"/>
</dbReference>
<keyword evidence="6 7" id="KW-0472">Membrane</keyword>
<evidence type="ECO:0000256" key="1">
    <source>
        <dbReference type="ARBA" id="ARBA00004651"/>
    </source>
</evidence>
<evidence type="ECO:0000256" key="5">
    <source>
        <dbReference type="ARBA" id="ARBA00022989"/>
    </source>
</evidence>
<protein>
    <submittedName>
        <fullName evidence="9">Carbohydrate ABC transporter permease</fullName>
    </submittedName>
</protein>
<feature type="transmembrane region" description="Helical" evidence="7">
    <location>
        <begin position="103"/>
        <end position="127"/>
    </location>
</feature>
<comment type="caution">
    <text evidence="9">The sequence shown here is derived from an EMBL/GenBank/DDBJ whole genome shotgun (WGS) entry which is preliminary data.</text>
</comment>
<proteinExistence type="inferred from homology"/>
<feature type="transmembrane region" description="Helical" evidence="7">
    <location>
        <begin position="74"/>
        <end position="97"/>
    </location>
</feature>
<dbReference type="PANTHER" id="PTHR43744">
    <property type="entry name" value="ABC TRANSPORTER PERMEASE PROTEIN MG189-RELATED-RELATED"/>
    <property type="match status" value="1"/>
</dbReference>
<evidence type="ECO:0000256" key="2">
    <source>
        <dbReference type="ARBA" id="ARBA00022448"/>
    </source>
</evidence>
<name>A0A9X5BF50_9FIRM</name>
<dbReference type="GO" id="GO:0055085">
    <property type="term" value="P:transmembrane transport"/>
    <property type="evidence" value="ECO:0007669"/>
    <property type="project" value="InterPro"/>
</dbReference>
<keyword evidence="10" id="KW-1185">Reference proteome</keyword>
<dbReference type="Proteomes" id="UP001154420">
    <property type="component" value="Unassembled WGS sequence"/>
</dbReference>
<dbReference type="GO" id="GO:0005886">
    <property type="term" value="C:plasma membrane"/>
    <property type="evidence" value="ECO:0007669"/>
    <property type="project" value="UniProtKB-SubCell"/>
</dbReference>
<gene>
    <name evidence="9" type="ORF">D5281_08645</name>
</gene>
<dbReference type="OrthoDB" id="157184at2"/>
<dbReference type="AlphaFoldDB" id="A0A9X5BF50"/>
<feature type="transmembrane region" description="Helical" evidence="7">
    <location>
        <begin position="181"/>
        <end position="202"/>
    </location>
</feature>
<organism evidence="9 10">
    <name type="scientific">Parablautia muri</name>
    <dbReference type="NCBI Taxonomy" id="2320879"/>
    <lineage>
        <taxon>Bacteria</taxon>
        <taxon>Bacillati</taxon>
        <taxon>Bacillota</taxon>
        <taxon>Clostridia</taxon>
        <taxon>Lachnospirales</taxon>
        <taxon>Lachnospiraceae</taxon>
        <taxon>Parablautia</taxon>
    </lineage>
</organism>
<feature type="transmembrane region" description="Helical" evidence="7">
    <location>
        <begin position="261"/>
        <end position="280"/>
    </location>
</feature>
<evidence type="ECO:0000259" key="8">
    <source>
        <dbReference type="PROSITE" id="PS50928"/>
    </source>
</evidence>
<evidence type="ECO:0000256" key="6">
    <source>
        <dbReference type="ARBA" id="ARBA00023136"/>
    </source>
</evidence>